<comment type="caution">
    <text evidence="9">The sequence shown here is derived from an EMBL/GenBank/DDBJ whole genome shotgun (WGS) entry which is preliminary data.</text>
</comment>
<evidence type="ECO:0000256" key="7">
    <source>
        <dbReference type="RuleBase" id="RU363032"/>
    </source>
</evidence>
<evidence type="ECO:0000313" key="9">
    <source>
        <dbReference type="EMBL" id="RQH01873.1"/>
    </source>
</evidence>
<evidence type="ECO:0000256" key="3">
    <source>
        <dbReference type="ARBA" id="ARBA00022475"/>
    </source>
</evidence>
<gene>
    <name evidence="9" type="ORF">EA472_06085</name>
</gene>
<dbReference type="PANTHER" id="PTHR30151:SF0">
    <property type="entry name" value="ABC TRANSPORTER PERMEASE PROTEIN MJ0413-RELATED"/>
    <property type="match status" value="1"/>
</dbReference>
<dbReference type="Pfam" id="PF00528">
    <property type="entry name" value="BPD_transp_1"/>
    <property type="match status" value="1"/>
</dbReference>
<feature type="transmembrane region" description="Helical" evidence="7">
    <location>
        <begin position="130"/>
        <end position="149"/>
    </location>
</feature>
<proteinExistence type="inferred from homology"/>
<keyword evidence="10" id="KW-1185">Reference proteome</keyword>
<feature type="transmembrane region" description="Helical" evidence="7">
    <location>
        <begin position="226"/>
        <end position="244"/>
    </location>
</feature>
<accession>A0A3N6NQ21</accession>
<dbReference type="PROSITE" id="PS50928">
    <property type="entry name" value="ABC_TM1"/>
    <property type="match status" value="1"/>
</dbReference>
<name>A0A3N6NQ21_NATCH</name>
<dbReference type="InterPro" id="IPR000515">
    <property type="entry name" value="MetI-like"/>
</dbReference>
<dbReference type="OrthoDB" id="50379at2157"/>
<dbReference type="EMBL" id="REFZ01000003">
    <property type="protein sequence ID" value="RQH01873.1"/>
    <property type="molecule type" value="Genomic_DNA"/>
</dbReference>
<comment type="similarity">
    <text evidence="7">Belongs to the binding-protein-dependent transport system permease family.</text>
</comment>
<evidence type="ECO:0000256" key="6">
    <source>
        <dbReference type="ARBA" id="ARBA00023136"/>
    </source>
</evidence>
<dbReference type="GO" id="GO:0005886">
    <property type="term" value="C:plasma membrane"/>
    <property type="evidence" value="ECO:0007669"/>
    <property type="project" value="UniProtKB-SubCell"/>
</dbReference>
<evidence type="ECO:0000256" key="4">
    <source>
        <dbReference type="ARBA" id="ARBA00022692"/>
    </source>
</evidence>
<dbReference type="SUPFAM" id="SSF161098">
    <property type="entry name" value="MetI-like"/>
    <property type="match status" value="1"/>
</dbReference>
<evidence type="ECO:0000256" key="5">
    <source>
        <dbReference type="ARBA" id="ARBA00022989"/>
    </source>
</evidence>
<reference evidence="9 10" key="1">
    <citation type="submission" date="2018-10" db="EMBL/GenBank/DDBJ databases">
        <title>Natrarchaeobius chitinivorans gen. nov., sp. nov., and Natrarchaeobius haloalkaliphilus sp. nov., alkaliphilic, chitin-utilizing haloarchaea from hypersaline alkaline lakes.</title>
        <authorList>
            <person name="Sorokin D.Y."/>
            <person name="Elcheninov A.G."/>
            <person name="Kostrikina N.A."/>
            <person name="Bale N.J."/>
            <person name="Sinninghe Damste J.S."/>
            <person name="Khijniak T.V."/>
            <person name="Kublanov I.V."/>
            <person name="Toshchakov S.V."/>
        </authorList>
    </citation>
    <scope>NUCLEOTIDE SEQUENCE [LARGE SCALE GENOMIC DNA]</scope>
    <source>
        <strain evidence="9 10">AArcht7</strain>
    </source>
</reference>
<feature type="transmembrane region" description="Helical" evidence="7">
    <location>
        <begin position="102"/>
        <end position="124"/>
    </location>
</feature>
<feature type="transmembrane region" description="Helical" evidence="7">
    <location>
        <begin position="71"/>
        <end position="90"/>
    </location>
</feature>
<dbReference type="GO" id="GO:0055085">
    <property type="term" value="P:transmembrane transport"/>
    <property type="evidence" value="ECO:0007669"/>
    <property type="project" value="InterPro"/>
</dbReference>
<evidence type="ECO:0000259" key="8">
    <source>
        <dbReference type="PROSITE" id="PS50928"/>
    </source>
</evidence>
<dbReference type="Gene3D" id="1.10.3720.10">
    <property type="entry name" value="MetI-like"/>
    <property type="match status" value="1"/>
</dbReference>
<dbReference type="CDD" id="cd06261">
    <property type="entry name" value="TM_PBP2"/>
    <property type="match status" value="1"/>
</dbReference>
<dbReference type="PANTHER" id="PTHR30151">
    <property type="entry name" value="ALKANE SULFONATE ABC TRANSPORTER-RELATED, MEMBRANE SUBUNIT"/>
    <property type="match status" value="1"/>
</dbReference>
<feature type="domain" description="ABC transmembrane type-1" evidence="8">
    <location>
        <begin position="64"/>
        <end position="248"/>
    </location>
</feature>
<keyword evidence="2 7" id="KW-0813">Transport</keyword>
<dbReference type="Proteomes" id="UP000281431">
    <property type="component" value="Unassembled WGS sequence"/>
</dbReference>
<keyword evidence="5 7" id="KW-1133">Transmembrane helix</keyword>
<keyword evidence="4 7" id="KW-0812">Transmembrane</keyword>
<keyword evidence="6 7" id="KW-0472">Membrane</keyword>
<dbReference type="AlphaFoldDB" id="A0A3N6NQ21"/>
<sequence length="255" mass="28472">MDVTYARDDVVTFTKSIYSLIIFLVLWEAVAQMGLVYYYYLPPLSDVLARFVELTLSGEIPYHSYLTLRRALVGLVIGTVFGILVGILIARNAVAEWFFDPIIKIGYPIPIIALVPVFMLWFGIGDQSKIIMVAIGTFWPIAVNARNSAQRIDKNYIRSARMMGTSDRRLLWRVVFPAASPGIVTGLQIALPLSLIITFVFEMVAGGGGLGALEIEGVRTFDPTQVYATIIAIMLIGIALDRALRLLRNHYLRWV</sequence>
<keyword evidence="3" id="KW-1003">Cell membrane</keyword>
<feature type="transmembrane region" description="Helical" evidence="7">
    <location>
        <begin position="170"/>
        <end position="201"/>
    </location>
</feature>
<comment type="subcellular location">
    <subcellularLocation>
        <location evidence="1 7">Cell membrane</location>
        <topology evidence="1 7">Multi-pass membrane protein</topology>
    </subcellularLocation>
</comment>
<evidence type="ECO:0000256" key="1">
    <source>
        <dbReference type="ARBA" id="ARBA00004651"/>
    </source>
</evidence>
<protein>
    <submittedName>
        <fullName evidence="9">ABC transporter permease</fullName>
    </submittedName>
</protein>
<dbReference type="InterPro" id="IPR035906">
    <property type="entry name" value="MetI-like_sf"/>
</dbReference>
<feature type="transmembrane region" description="Helical" evidence="7">
    <location>
        <begin position="17"/>
        <end position="40"/>
    </location>
</feature>
<organism evidence="9 10">
    <name type="scientific">Natrarchaeobius chitinivorans</name>
    <dbReference type="NCBI Taxonomy" id="1679083"/>
    <lineage>
        <taxon>Archaea</taxon>
        <taxon>Methanobacteriati</taxon>
        <taxon>Methanobacteriota</taxon>
        <taxon>Stenosarchaea group</taxon>
        <taxon>Halobacteria</taxon>
        <taxon>Halobacteriales</taxon>
        <taxon>Natrialbaceae</taxon>
        <taxon>Natrarchaeobius</taxon>
    </lineage>
</organism>
<evidence type="ECO:0000256" key="2">
    <source>
        <dbReference type="ARBA" id="ARBA00022448"/>
    </source>
</evidence>
<evidence type="ECO:0000313" key="10">
    <source>
        <dbReference type="Proteomes" id="UP000281431"/>
    </source>
</evidence>